<name>A0A0L0FT58_9EUKA</name>
<dbReference type="SUPFAM" id="SSF81382">
    <property type="entry name" value="Skp1 dimerisation domain-like"/>
    <property type="match status" value="1"/>
</dbReference>
<feature type="domain" description="SKP1 component dimerisation" evidence="2">
    <location>
        <begin position="57"/>
        <end position="83"/>
    </location>
</feature>
<gene>
    <name evidence="3" type="ORF">SARC_08460</name>
</gene>
<evidence type="ECO:0000313" key="3">
    <source>
        <dbReference type="EMBL" id="KNC79133.1"/>
    </source>
</evidence>
<feature type="compositionally biased region" description="Basic and acidic residues" evidence="1">
    <location>
        <begin position="148"/>
        <end position="161"/>
    </location>
</feature>
<feature type="compositionally biased region" description="Polar residues" evidence="1">
    <location>
        <begin position="291"/>
        <end position="302"/>
    </location>
</feature>
<evidence type="ECO:0000313" key="4">
    <source>
        <dbReference type="Proteomes" id="UP000054560"/>
    </source>
</evidence>
<accession>A0A0L0FT58</accession>
<dbReference type="InterPro" id="IPR036296">
    <property type="entry name" value="SKP1-like_dim_sf"/>
</dbReference>
<dbReference type="STRING" id="667725.A0A0L0FT58"/>
<dbReference type="AlphaFoldDB" id="A0A0L0FT58"/>
<feature type="compositionally biased region" description="Basic and acidic residues" evidence="1">
    <location>
        <begin position="381"/>
        <end position="394"/>
    </location>
</feature>
<dbReference type="GeneID" id="25908964"/>
<dbReference type="InterPro" id="IPR016897">
    <property type="entry name" value="SKP1"/>
</dbReference>
<sequence>MSSLAQVSIDSGITEDCHDHHPDCNAAIPRDWENEAMSLEQGLLCELASAAYYLDIKPLVNLTSRIIASKISGKSTEELRETFADLSVDGDGLDFDVSSVSTRLRLQRKLASQKRTPENGDTQATDRVTEEDPRTVDEILKYIDGADADDKSNTKGASEAKRLKRKKKREQEKLKLQKEERQRREYESQLSKQRKEKEVLEQRSREQTRKIFELKKERRELMQKREFQIQRERKKCPDTEVDRGSGSQTQVVNGNDRISTDSHAQEPSQIHKLARTQAPTPAQTHNHKTTSRSPQTQGKATNRTSTPTQQRTTSPDDHRTLGVGSKISPVTHALLKPTKRTTTPTATISHSHVQTRSDSETEKNAYAVQSKPQQLQLPPDVTKELSDRAREHQAAKYKTAQLSADEVEWAESDEENLDVSPELRAAVDKEVEDFRRRLQTMGPPSGTVS</sequence>
<dbReference type="EMBL" id="KQ242359">
    <property type="protein sequence ID" value="KNC79133.1"/>
    <property type="molecule type" value="Genomic_DNA"/>
</dbReference>
<dbReference type="Gene3D" id="3.30.710.10">
    <property type="entry name" value="Potassium Channel Kv1.1, Chain A"/>
    <property type="match status" value="1"/>
</dbReference>
<feature type="compositionally biased region" description="Acidic residues" evidence="1">
    <location>
        <begin position="405"/>
        <end position="417"/>
    </location>
</feature>
<evidence type="ECO:0000256" key="1">
    <source>
        <dbReference type="SAM" id="MobiDB-lite"/>
    </source>
</evidence>
<protein>
    <recommendedName>
        <fullName evidence="2">SKP1 component dimerisation domain-containing protein</fullName>
    </recommendedName>
</protein>
<proteinExistence type="predicted"/>
<keyword evidence="4" id="KW-1185">Reference proteome</keyword>
<feature type="compositionally biased region" description="Low complexity" evidence="1">
    <location>
        <begin position="303"/>
        <end position="313"/>
    </location>
</feature>
<feature type="compositionally biased region" description="Low complexity" evidence="1">
    <location>
        <begin position="333"/>
        <end position="347"/>
    </location>
</feature>
<dbReference type="InterPro" id="IPR011333">
    <property type="entry name" value="SKP1/BTB/POZ_sf"/>
</dbReference>
<evidence type="ECO:0000259" key="2">
    <source>
        <dbReference type="Pfam" id="PF01466"/>
    </source>
</evidence>
<dbReference type="Pfam" id="PF01466">
    <property type="entry name" value="Skp1"/>
    <property type="match status" value="1"/>
</dbReference>
<feature type="region of interest" description="Disordered" evidence="1">
    <location>
        <begin position="108"/>
        <end position="135"/>
    </location>
</feature>
<dbReference type="Proteomes" id="UP000054560">
    <property type="component" value="Unassembled WGS sequence"/>
</dbReference>
<dbReference type="PANTHER" id="PTHR11165">
    <property type="entry name" value="SKP1"/>
    <property type="match status" value="1"/>
</dbReference>
<dbReference type="eggNOG" id="KOG1724">
    <property type="taxonomic scope" value="Eukaryota"/>
</dbReference>
<dbReference type="RefSeq" id="XP_014153035.1">
    <property type="nucleotide sequence ID" value="XM_014297560.1"/>
</dbReference>
<dbReference type="GO" id="GO:0006511">
    <property type="term" value="P:ubiquitin-dependent protein catabolic process"/>
    <property type="evidence" value="ECO:0007669"/>
    <property type="project" value="InterPro"/>
</dbReference>
<feature type="compositionally biased region" description="Polar residues" evidence="1">
    <location>
        <begin position="245"/>
        <end position="257"/>
    </location>
</feature>
<organism evidence="3 4">
    <name type="scientific">Sphaeroforma arctica JP610</name>
    <dbReference type="NCBI Taxonomy" id="667725"/>
    <lineage>
        <taxon>Eukaryota</taxon>
        <taxon>Ichthyosporea</taxon>
        <taxon>Ichthyophonida</taxon>
        <taxon>Sphaeroforma</taxon>
    </lineage>
</organism>
<dbReference type="InterPro" id="IPR016072">
    <property type="entry name" value="Skp1_comp_dimer"/>
</dbReference>
<feature type="region of interest" description="Disordered" evidence="1">
    <location>
        <begin position="147"/>
        <end position="424"/>
    </location>
</feature>
<reference evidence="3 4" key="1">
    <citation type="submission" date="2011-02" db="EMBL/GenBank/DDBJ databases">
        <title>The Genome Sequence of Sphaeroforma arctica JP610.</title>
        <authorList>
            <consortium name="The Broad Institute Genome Sequencing Platform"/>
            <person name="Russ C."/>
            <person name="Cuomo C."/>
            <person name="Young S.K."/>
            <person name="Zeng Q."/>
            <person name="Gargeya S."/>
            <person name="Alvarado L."/>
            <person name="Berlin A."/>
            <person name="Chapman S.B."/>
            <person name="Chen Z."/>
            <person name="Freedman E."/>
            <person name="Gellesch M."/>
            <person name="Goldberg J."/>
            <person name="Griggs A."/>
            <person name="Gujja S."/>
            <person name="Heilman E."/>
            <person name="Heiman D."/>
            <person name="Howarth C."/>
            <person name="Mehta T."/>
            <person name="Neiman D."/>
            <person name="Pearson M."/>
            <person name="Roberts A."/>
            <person name="Saif S."/>
            <person name="Shea T."/>
            <person name="Shenoy N."/>
            <person name="Sisk P."/>
            <person name="Stolte C."/>
            <person name="Sykes S."/>
            <person name="White J."/>
            <person name="Yandava C."/>
            <person name="Burger G."/>
            <person name="Gray M.W."/>
            <person name="Holland P.W.H."/>
            <person name="King N."/>
            <person name="Lang F.B.F."/>
            <person name="Roger A.J."/>
            <person name="Ruiz-Trillo I."/>
            <person name="Haas B."/>
            <person name="Nusbaum C."/>
            <person name="Birren B."/>
        </authorList>
    </citation>
    <scope>NUCLEOTIDE SEQUENCE [LARGE SCALE GENOMIC DNA]</scope>
    <source>
        <strain evidence="3 4">JP610</strain>
    </source>
</reference>
<feature type="compositionally biased region" description="Basic and acidic residues" evidence="1">
    <location>
        <begin position="169"/>
        <end position="243"/>
    </location>
</feature>
<dbReference type="OrthoDB" id="2342932at2759"/>